<feature type="non-terminal residue" evidence="1">
    <location>
        <position position="1"/>
    </location>
</feature>
<evidence type="ECO:0000313" key="1">
    <source>
        <dbReference type="EMBL" id="CAJ0608243.1"/>
    </source>
</evidence>
<protein>
    <submittedName>
        <fullName evidence="1">Uncharacterized protein</fullName>
    </submittedName>
</protein>
<keyword evidence="2" id="KW-1185">Reference proteome</keyword>
<accession>A0AA36HE04</accession>
<dbReference type="EMBL" id="CATQJL010000316">
    <property type="protein sequence ID" value="CAJ0608243.1"/>
    <property type="molecule type" value="Genomic_DNA"/>
</dbReference>
<gene>
    <name evidence="1" type="ORF">CYNAS_LOCUS20226</name>
</gene>
<evidence type="ECO:0000313" key="2">
    <source>
        <dbReference type="Proteomes" id="UP001176961"/>
    </source>
</evidence>
<reference evidence="1" key="1">
    <citation type="submission" date="2023-07" db="EMBL/GenBank/DDBJ databases">
        <authorList>
            <consortium name="CYATHOMIX"/>
        </authorList>
    </citation>
    <scope>NUCLEOTIDE SEQUENCE</scope>
    <source>
        <strain evidence="1">N/A</strain>
    </source>
</reference>
<sequence>MTATISLVPVQFNGFIKSPIITLPPFKVLESSSNKTSSAPTSAGFFHLGSQLGAASSHTRQHVAYFVFAN</sequence>
<organism evidence="1 2">
    <name type="scientific">Cylicocyclus nassatus</name>
    <name type="common">Nematode worm</name>
    <dbReference type="NCBI Taxonomy" id="53992"/>
    <lineage>
        <taxon>Eukaryota</taxon>
        <taxon>Metazoa</taxon>
        <taxon>Ecdysozoa</taxon>
        <taxon>Nematoda</taxon>
        <taxon>Chromadorea</taxon>
        <taxon>Rhabditida</taxon>
        <taxon>Rhabditina</taxon>
        <taxon>Rhabditomorpha</taxon>
        <taxon>Strongyloidea</taxon>
        <taxon>Strongylidae</taxon>
        <taxon>Cylicocyclus</taxon>
    </lineage>
</organism>
<dbReference type="AlphaFoldDB" id="A0AA36HE04"/>
<proteinExistence type="predicted"/>
<dbReference type="Proteomes" id="UP001176961">
    <property type="component" value="Unassembled WGS sequence"/>
</dbReference>
<name>A0AA36HE04_CYLNA</name>
<comment type="caution">
    <text evidence="1">The sequence shown here is derived from an EMBL/GenBank/DDBJ whole genome shotgun (WGS) entry which is preliminary data.</text>
</comment>